<protein>
    <submittedName>
        <fullName evidence="1">Glycosyltransferase</fullName>
    </submittedName>
</protein>
<evidence type="ECO:0000313" key="1">
    <source>
        <dbReference type="EMBL" id="GJH20548.1"/>
    </source>
</evidence>
<dbReference type="Proteomes" id="UP001055013">
    <property type="component" value="Unassembled WGS sequence"/>
</dbReference>
<reference evidence="1" key="1">
    <citation type="submission" date="2021-09" db="EMBL/GenBank/DDBJ databases">
        <title>Isolation and characterization of 3-chlorobenzoate degrading bacteria from soils in Shizuoka.</title>
        <authorList>
            <person name="Ifat A."/>
            <person name="Ogawa N."/>
            <person name="Kimbara K."/>
            <person name="Moriuchi R."/>
            <person name="Dohra H."/>
            <person name="Shintani M."/>
        </authorList>
    </citation>
    <scope>NUCLEOTIDE SEQUENCE</scope>
    <source>
        <strain evidence="1">19CS2-2</strain>
    </source>
</reference>
<sequence>MNSQVIHVFNGFLNPRGGSELEALALANELRKQGVVRLWATSSRSPASLRKQHGIERITLSRAGGGGLGLIRDAYPDGGTYVFVGAHWRNKVWPLVIPAPERLIYVFNTFHPRLLAMTSSHPLLLRWPKTEFVFISEYQKRLLGTRGVVHPSPIDIAYFTPAKRRAHARPVIGRMSRDTLAKHDIEDLMLYREWSADGTHVKLQGATCLADRIETGPYLELMPEGAMPSANFMRSLDIFFYRTGSHVETFGRVVFEAMACGLAVVCHRRGGYADTIRHGENGFLFDTTEEARQIVRELLLQPALRAKVGANARRTVEALYSPDALARRSQFYHGHAIAPETA</sequence>
<comment type="caution">
    <text evidence="1">The sequence shown here is derived from an EMBL/GenBank/DDBJ whole genome shotgun (WGS) entry which is preliminary data.</text>
</comment>
<proteinExistence type="predicted"/>
<keyword evidence="2" id="KW-1185">Reference proteome</keyword>
<name>A0ACB5QZW1_9BURK</name>
<accession>A0ACB5QZW1</accession>
<organism evidence="1 2">
    <name type="scientific">Caballeronia novacaledonica</name>
    <dbReference type="NCBI Taxonomy" id="1544861"/>
    <lineage>
        <taxon>Bacteria</taxon>
        <taxon>Pseudomonadati</taxon>
        <taxon>Pseudomonadota</taxon>
        <taxon>Betaproteobacteria</taxon>
        <taxon>Burkholderiales</taxon>
        <taxon>Burkholderiaceae</taxon>
        <taxon>Caballeronia</taxon>
    </lineage>
</organism>
<gene>
    <name evidence="1" type="ORF">CBA19CS22_28420</name>
</gene>
<evidence type="ECO:0000313" key="2">
    <source>
        <dbReference type="Proteomes" id="UP001055013"/>
    </source>
</evidence>
<dbReference type="EMBL" id="BPUR01000020">
    <property type="protein sequence ID" value="GJH20548.1"/>
    <property type="molecule type" value="Genomic_DNA"/>
</dbReference>